<dbReference type="AlphaFoldDB" id="A0A1A7ZBJ5"/>
<accession>A0A1A7ZBJ5</accession>
<name>A0A1A7ZBJ5_NOTFU</name>
<reference evidence="2" key="2">
    <citation type="submission" date="2016-06" db="EMBL/GenBank/DDBJ databases">
        <title>The genome of a short-lived fish provides insights into sex chromosome evolution and the genetic control of aging.</title>
        <authorList>
            <person name="Reichwald K."/>
            <person name="Felder M."/>
            <person name="Petzold A."/>
            <person name="Koch P."/>
            <person name="Groth M."/>
            <person name="Platzer M."/>
        </authorList>
    </citation>
    <scope>NUCLEOTIDE SEQUENCE</scope>
    <source>
        <tissue evidence="2">Brain</tissue>
    </source>
</reference>
<reference evidence="2" key="1">
    <citation type="submission" date="2016-05" db="EMBL/GenBank/DDBJ databases">
        <authorList>
            <person name="Lavstsen T."/>
            <person name="Jespersen J.S."/>
        </authorList>
    </citation>
    <scope>NUCLEOTIDE SEQUENCE</scope>
    <source>
        <tissue evidence="2">Brain</tissue>
    </source>
</reference>
<feature type="non-terminal residue" evidence="2">
    <location>
        <position position="1"/>
    </location>
</feature>
<proteinExistence type="predicted"/>
<feature type="region of interest" description="Disordered" evidence="1">
    <location>
        <begin position="1"/>
        <end position="52"/>
    </location>
</feature>
<feature type="compositionally biased region" description="Low complexity" evidence="1">
    <location>
        <begin position="17"/>
        <end position="30"/>
    </location>
</feature>
<sequence length="52" mass="5612">QRGNSSYEVKGSKTDRAGSNGNTGGATSSTLDWKDHKSMPPITLERPKAYTK</sequence>
<protein>
    <submittedName>
        <fullName evidence="2">Uncharacterized protein</fullName>
    </submittedName>
</protein>
<gene>
    <name evidence="2" type="primary">Nfu_g_1_015658</name>
</gene>
<evidence type="ECO:0000256" key="1">
    <source>
        <dbReference type="SAM" id="MobiDB-lite"/>
    </source>
</evidence>
<evidence type="ECO:0000313" key="2">
    <source>
        <dbReference type="EMBL" id="SBP39868.1"/>
    </source>
</evidence>
<organism evidence="2">
    <name type="scientific">Nothobranchius furzeri</name>
    <name type="common">Turquoise killifish</name>
    <dbReference type="NCBI Taxonomy" id="105023"/>
    <lineage>
        <taxon>Eukaryota</taxon>
        <taxon>Metazoa</taxon>
        <taxon>Chordata</taxon>
        <taxon>Craniata</taxon>
        <taxon>Vertebrata</taxon>
        <taxon>Euteleostomi</taxon>
        <taxon>Actinopterygii</taxon>
        <taxon>Neopterygii</taxon>
        <taxon>Teleostei</taxon>
        <taxon>Neoteleostei</taxon>
        <taxon>Acanthomorphata</taxon>
        <taxon>Ovalentaria</taxon>
        <taxon>Atherinomorphae</taxon>
        <taxon>Cyprinodontiformes</taxon>
        <taxon>Nothobranchiidae</taxon>
        <taxon>Nothobranchius</taxon>
    </lineage>
</organism>
<dbReference type="EMBL" id="HADY01001383">
    <property type="protein sequence ID" value="SBP39868.1"/>
    <property type="molecule type" value="Transcribed_RNA"/>
</dbReference>